<accession>A0A7C5M132</accession>
<dbReference type="InterPro" id="IPR045175">
    <property type="entry name" value="M28_fam"/>
</dbReference>
<dbReference type="SUPFAM" id="SSF50156">
    <property type="entry name" value="PDZ domain-like"/>
    <property type="match status" value="1"/>
</dbReference>
<evidence type="ECO:0000259" key="3">
    <source>
        <dbReference type="PROSITE" id="PS50106"/>
    </source>
</evidence>
<feature type="chain" id="PRO_5027870035" evidence="2">
    <location>
        <begin position="24"/>
        <end position="1138"/>
    </location>
</feature>
<dbReference type="Pfam" id="PF01433">
    <property type="entry name" value="Peptidase_M1"/>
    <property type="match status" value="1"/>
</dbReference>
<dbReference type="Gene3D" id="3.40.630.10">
    <property type="entry name" value="Zn peptidases"/>
    <property type="match status" value="1"/>
</dbReference>
<feature type="signal peptide" evidence="2">
    <location>
        <begin position="1"/>
        <end position="23"/>
    </location>
</feature>
<dbReference type="InterPro" id="IPR001478">
    <property type="entry name" value="PDZ"/>
</dbReference>
<dbReference type="PANTHER" id="PTHR12147">
    <property type="entry name" value="METALLOPEPTIDASE M28 FAMILY MEMBER"/>
    <property type="match status" value="1"/>
</dbReference>
<dbReference type="Pfam" id="PF04389">
    <property type="entry name" value="Peptidase_M28"/>
    <property type="match status" value="1"/>
</dbReference>
<comment type="caution">
    <text evidence="4">The sequence shown here is derived from an EMBL/GenBank/DDBJ whole genome shotgun (WGS) entry which is preliminary data.</text>
</comment>
<feature type="compositionally biased region" description="Basic and acidic residues" evidence="1">
    <location>
        <begin position="212"/>
        <end position="227"/>
    </location>
</feature>
<dbReference type="EMBL" id="DRMJ01000273">
    <property type="protein sequence ID" value="HHL43031.1"/>
    <property type="molecule type" value="Genomic_DNA"/>
</dbReference>
<dbReference type="GO" id="GO:0006508">
    <property type="term" value="P:proteolysis"/>
    <property type="evidence" value="ECO:0007669"/>
    <property type="project" value="InterPro"/>
</dbReference>
<proteinExistence type="predicted"/>
<dbReference type="Proteomes" id="UP000885830">
    <property type="component" value="Unassembled WGS sequence"/>
</dbReference>
<evidence type="ECO:0000256" key="1">
    <source>
        <dbReference type="SAM" id="MobiDB-lite"/>
    </source>
</evidence>
<dbReference type="InterPro" id="IPR014782">
    <property type="entry name" value="Peptidase_M1_dom"/>
</dbReference>
<name>A0A7C5M132_9PROT</name>
<dbReference type="Gene3D" id="1.10.390.10">
    <property type="entry name" value="Neutral Protease Domain 2"/>
    <property type="match status" value="1"/>
</dbReference>
<dbReference type="Gene3D" id="2.30.42.10">
    <property type="match status" value="1"/>
</dbReference>
<dbReference type="AlphaFoldDB" id="A0A7C5M132"/>
<feature type="region of interest" description="Disordered" evidence="1">
    <location>
        <begin position="21"/>
        <end position="48"/>
    </location>
</feature>
<dbReference type="GO" id="GO:0008270">
    <property type="term" value="F:zinc ion binding"/>
    <property type="evidence" value="ECO:0007669"/>
    <property type="project" value="InterPro"/>
</dbReference>
<dbReference type="InterPro" id="IPR027268">
    <property type="entry name" value="Peptidase_M4/M1_CTD_sf"/>
</dbReference>
<protein>
    <submittedName>
        <fullName evidence="4">M20/M25/M40 family metallo-hydrolase</fullName>
    </submittedName>
</protein>
<dbReference type="GO" id="GO:0008235">
    <property type="term" value="F:metalloexopeptidase activity"/>
    <property type="evidence" value="ECO:0007669"/>
    <property type="project" value="InterPro"/>
</dbReference>
<evidence type="ECO:0000313" key="4">
    <source>
        <dbReference type="EMBL" id="HHL43031.1"/>
    </source>
</evidence>
<dbReference type="InterPro" id="IPR007484">
    <property type="entry name" value="Peptidase_M28"/>
</dbReference>
<reference evidence="4" key="1">
    <citation type="journal article" date="2020" name="mSystems">
        <title>Genome- and Community-Level Interaction Insights into Carbon Utilization and Element Cycling Functions of Hydrothermarchaeota in Hydrothermal Sediment.</title>
        <authorList>
            <person name="Zhou Z."/>
            <person name="Liu Y."/>
            <person name="Xu W."/>
            <person name="Pan J."/>
            <person name="Luo Z.H."/>
            <person name="Li M."/>
        </authorList>
    </citation>
    <scope>NUCLEOTIDE SEQUENCE [LARGE SCALE GENOMIC DNA]</scope>
    <source>
        <strain evidence="4">HyVt-485</strain>
    </source>
</reference>
<dbReference type="SUPFAM" id="SSF53187">
    <property type="entry name" value="Zn-dependent exopeptidases"/>
    <property type="match status" value="1"/>
</dbReference>
<dbReference type="SUPFAM" id="SSF55486">
    <property type="entry name" value="Metalloproteases ('zincins'), catalytic domain"/>
    <property type="match status" value="1"/>
</dbReference>
<dbReference type="PANTHER" id="PTHR12147:SF26">
    <property type="entry name" value="PEPTIDASE M28 DOMAIN-CONTAINING PROTEIN"/>
    <property type="match status" value="1"/>
</dbReference>
<feature type="region of interest" description="Disordered" evidence="1">
    <location>
        <begin position="208"/>
        <end position="227"/>
    </location>
</feature>
<dbReference type="SMART" id="SM00228">
    <property type="entry name" value="PDZ"/>
    <property type="match status" value="1"/>
</dbReference>
<sequence>MRHLYTSLFFAAAIAACSPVTQAPDTPPDTPKQSANELAGGPKHSQAVHHDVSVKVDPAKHTLQAIDTVTIPATLAQNGLKFSINSDLKLSKIAGDVNLKLVAENRNAGDLGMDRDNESEDTVVKIDVYEIHDITKGQDTKFTVELNGEINNPIRELGQEYSRGFSSTPGLIEPRGVYLAGATYWVPTVEDTLMTYDLTVKLPEGWSSVSQGERKQNKDENGLHIDEWDAPTPTEEIYVIGAKFTQYERPIGNVKAMAFLRTPDPALADKYLETTAQYMDMYRELIGPYPYTKFALVENFWETGYGMPSFTLLGSQIIRFPFILHSSYPHELLHNWWGNSVYIDFDTGNWAEGLTAYMADHLVAESRGQGADHRRSILQRYTSYVDDSTDFPLTQFVGRTDAPTEAIGYGKTAMVFDMLREKVGDENFKRALAKFYREHKYKVGKWDDIRLAFEDVSGEDLSQFFNQWVAGVGAPELAIEKAGQDGDILNLIVKQVQNGQAYVLDVPVAVYTKDKVFSHKIHMDGKSHQTIATLPINGEVVRVEIDPAFNVFRKLHWAEIPPSLGAAFGADKVLLVVPANDKTGRYAKLAKLWSGRENVKVIKDTDLETLPKDAAIWVLSTENRFYDQVKSALKNYDASVTDSGVKFGKKSLKRSDNSTIIAVRNPNNPEAVIVGLTIHSDAATAGLARKLPHYGKYSYLAFTGDAPTNSAKGQWPAVGSPLVAVLKPGVPTTVKLPKRPALATLKPTFNGDVMMDVVKTLSSKPYEGRGVGTKGLDKAANYVRDQFKKAGLQPGGTDGYFQPFMTDGPDGKKVEVKNIIGIIPGKNPKFDGQSVVLTAHYDHLGYGWPGVRDAYKNQMHPGADDNASGVAVLLAVAKSLAKSAPERTIIIAAVTAEEAGLIGARHYVKNAGQYPANKIFANVNLDTVGSAKDKFMVFGGGSAREWPFIFMGTTATTGIKTELVAQAVNASDHTAFLEANIPAIHIFGAPTGHYHRPSDTADTINVGSLMRAAVLTKEVVGYLAERPEPMTNQITKDDQKAGESVQPKRKGRTVSTGTMPDFAFSGEGVKVGGVAPDSPGAKAGLKAGDVITSFGGVPVKNLREYTNELGKYKPGDTVKIIVERAGETHNLELTLAKR</sequence>
<gene>
    <name evidence="4" type="ORF">ENJ42_05390</name>
</gene>
<keyword evidence="2" id="KW-0732">Signal</keyword>
<feature type="region of interest" description="Disordered" evidence="1">
    <location>
        <begin position="1034"/>
        <end position="1058"/>
    </location>
</feature>
<dbReference type="Pfam" id="PF13180">
    <property type="entry name" value="PDZ_2"/>
    <property type="match status" value="1"/>
</dbReference>
<dbReference type="PROSITE" id="PS50106">
    <property type="entry name" value="PDZ"/>
    <property type="match status" value="1"/>
</dbReference>
<feature type="domain" description="PDZ" evidence="3">
    <location>
        <begin position="1033"/>
        <end position="1126"/>
    </location>
</feature>
<dbReference type="PROSITE" id="PS51257">
    <property type="entry name" value="PROKAR_LIPOPROTEIN"/>
    <property type="match status" value="1"/>
</dbReference>
<organism evidence="4">
    <name type="scientific">Hellea balneolensis</name>
    <dbReference type="NCBI Taxonomy" id="287478"/>
    <lineage>
        <taxon>Bacteria</taxon>
        <taxon>Pseudomonadati</taxon>
        <taxon>Pseudomonadota</taxon>
        <taxon>Alphaproteobacteria</taxon>
        <taxon>Maricaulales</taxon>
        <taxon>Robiginitomaculaceae</taxon>
        <taxon>Hellea</taxon>
    </lineage>
</organism>
<evidence type="ECO:0000256" key="2">
    <source>
        <dbReference type="SAM" id="SignalP"/>
    </source>
</evidence>
<dbReference type="InterPro" id="IPR036034">
    <property type="entry name" value="PDZ_sf"/>
</dbReference>